<comment type="caution">
    <text evidence="10">The sequence shown here is derived from an EMBL/GenBank/DDBJ whole genome shotgun (WGS) entry which is preliminary data.</text>
</comment>
<dbReference type="CDD" id="cd04905">
    <property type="entry name" value="ACT_CM-PDT"/>
    <property type="match status" value="1"/>
</dbReference>
<dbReference type="Proteomes" id="UP000237640">
    <property type="component" value="Unassembled WGS sequence"/>
</dbReference>
<gene>
    <name evidence="10" type="ORF">CLV81_1860</name>
</gene>
<accession>A0A2T0MJT5</accession>
<organism evidence="10 11">
    <name type="scientific">Flagellimonas meridianipacifica</name>
    <dbReference type="NCBI Taxonomy" id="1080225"/>
    <lineage>
        <taxon>Bacteria</taxon>
        <taxon>Pseudomonadati</taxon>
        <taxon>Bacteroidota</taxon>
        <taxon>Flavobacteriia</taxon>
        <taxon>Flavobacteriales</taxon>
        <taxon>Flavobacteriaceae</taxon>
        <taxon>Flagellimonas</taxon>
    </lineage>
</organism>
<dbReference type="EC" id="4.2.1.51" evidence="2"/>
<dbReference type="AlphaFoldDB" id="A0A2T0MJT5"/>
<comment type="pathway">
    <text evidence="1">Amino-acid biosynthesis; L-phenylalanine biosynthesis; phenylpyruvate from prephenate: step 1/1.</text>
</comment>
<evidence type="ECO:0000259" key="9">
    <source>
        <dbReference type="PROSITE" id="PS51671"/>
    </source>
</evidence>
<reference evidence="10 11" key="1">
    <citation type="submission" date="2018-03" db="EMBL/GenBank/DDBJ databases">
        <title>Genomic Encyclopedia of Archaeal and Bacterial Type Strains, Phase II (KMG-II): from individual species to whole genera.</title>
        <authorList>
            <person name="Goeker M."/>
        </authorList>
    </citation>
    <scope>NUCLEOTIDE SEQUENCE [LARGE SCALE GENOMIC DNA]</scope>
    <source>
        <strain evidence="10 11">DSM 25027</strain>
    </source>
</reference>
<dbReference type="PROSITE" id="PS51171">
    <property type="entry name" value="PREPHENATE_DEHYDR_3"/>
    <property type="match status" value="1"/>
</dbReference>
<evidence type="ECO:0000259" key="8">
    <source>
        <dbReference type="PROSITE" id="PS51171"/>
    </source>
</evidence>
<dbReference type="RefSeq" id="WP_106144711.1">
    <property type="nucleotide sequence ID" value="NZ_PVYX01000001.1"/>
</dbReference>
<evidence type="ECO:0000256" key="1">
    <source>
        <dbReference type="ARBA" id="ARBA00004741"/>
    </source>
</evidence>
<evidence type="ECO:0000256" key="6">
    <source>
        <dbReference type="ARBA" id="ARBA00023239"/>
    </source>
</evidence>
<evidence type="ECO:0000313" key="10">
    <source>
        <dbReference type="EMBL" id="PRX57847.1"/>
    </source>
</evidence>
<name>A0A2T0MJT5_9FLAO</name>
<keyword evidence="5" id="KW-0584">Phenylalanine biosynthesis</keyword>
<dbReference type="Gene3D" id="3.30.70.260">
    <property type="match status" value="1"/>
</dbReference>
<feature type="domain" description="Prephenate dehydratase" evidence="8">
    <location>
        <begin position="4"/>
        <end position="181"/>
    </location>
</feature>
<keyword evidence="11" id="KW-1185">Reference proteome</keyword>
<evidence type="ECO:0000256" key="7">
    <source>
        <dbReference type="ARBA" id="ARBA00047848"/>
    </source>
</evidence>
<dbReference type="Gene3D" id="3.40.190.10">
    <property type="entry name" value="Periplasmic binding protein-like II"/>
    <property type="match status" value="2"/>
</dbReference>
<comment type="catalytic activity">
    <reaction evidence="7">
        <text>prephenate + H(+) = 3-phenylpyruvate + CO2 + H2O</text>
        <dbReference type="Rhea" id="RHEA:21648"/>
        <dbReference type="ChEBI" id="CHEBI:15377"/>
        <dbReference type="ChEBI" id="CHEBI:15378"/>
        <dbReference type="ChEBI" id="CHEBI:16526"/>
        <dbReference type="ChEBI" id="CHEBI:18005"/>
        <dbReference type="ChEBI" id="CHEBI:29934"/>
        <dbReference type="EC" id="4.2.1.51"/>
    </reaction>
</comment>
<evidence type="ECO:0000256" key="2">
    <source>
        <dbReference type="ARBA" id="ARBA00013147"/>
    </source>
</evidence>
<dbReference type="GO" id="GO:0005737">
    <property type="term" value="C:cytoplasm"/>
    <property type="evidence" value="ECO:0007669"/>
    <property type="project" value="TreeGrafter"/>
</dbReference>
<evidence type="ECO:0000313" key="11">
    <source>
        <dbReference type="Proteomes" id="UP000237640"/>
    </source>
</evidence>
<feature type="domain" description="ACT" evidence="9">
    <location>
        <begin position="195"/>
        <end position="271"/>
    </location>
</feature>
<dbReference type="SUPFAM" id="SSF53850">
    <property type="entry name" value="Periplasmic binding protein-like II"/>
    <property type="match status" value="1"/>
</dbReference>
<evidence type="ECO:0000256" key="3">
    <source>
        <dbReference type="ARBA" id="ARBA00022605"/>
    </source>
</evidence>
<evidence type="ECO:0000256" key="5">
    <source>
        <dbReference type="ARBA" id="ARBA00023222"/>
    </source>
</evidence>
<dbReference type="InterPro" id="IPR001086">
    <property type="entry name" value="Preph_deHydtase"/>
</dbReference>
<dbReference type="PANTHER" id="PTHR21022:SF19">
    <property type="entry name" value="PREPHENATE DEHYDRATASE-RELATED"/>
    <property type="match status" value="1"/>
</dbReference>
<proteinExistence type="predicted"/>
<evidence type="ECO:0000256" key="4">
    <source>
        <dbReference type="ARBA" id="ARBA00023141"/>
    </source>
</evidence>
<dbReference type="GO" id="GO:0009094">
    <property type="term" value="P:L-phenylalanine biosynthetic process"/>
    <property type="evidence" value="ECO:0007669"/>
    <property type="project" value="UniProtKB-UniPathway"/>
</dbReference>
<dbReference type="Pfam" id="PF00800">
    <property type="entry name" value="PDT"/>
    <property type="match status" value="1"/>
</dbReference>
<keyword evidence="3" id="KW-0028">Amino-acid biosynthesis</keyword>
<dbReference type="CDD" id="cd13631">
    <property type="entry name" value="PBP2_Ct-PDT_like"/>
    <property type="match status" value="1"/>
</dbReference>
<sequence>MKLKVAIQGIQGSNHHQVAHDFFGDDIDLVECLSFDTMIDHLLTGNADKGVMAIENSIAGSIIPNYNLVYHNNIHIIGEHYLSIHHHLMVLKGQGMKDVKEVHSHPMALLQCKEFFKEHPQIKLVEDVDTAETAKRIQEQKLHHIGAIAPKVAAKLYDLDVIASDIQTIKNNATRFIVLKKINKVLPPDEINKASLRFITDHKRGSLATVLNVMSDCNMNLTKIQSLPVIETPWKYAFFVDVTFEDYTHFAKAKSLLEIMSEDFRVLGEYKNALLS</sequence>
<keyword evidence="4" id="KW-0057">Aromatic amino acid biosynthesis</keyword>
<keyword evidence="6" id="KW-0456">Lyase</keyword>
<dbReference type="UniPathway" id="UPA00121">
    <property type="reaction ID" value="UER00345"/>
</dbReference>
<dbReference type="OrthoDB" id="9802281at2"/>
<dbReference type="InterPro" id="IPR002912">
    <property type="entry name" value="ACT_dom"/>
</dbReference>
<dbReference type="SUPFAM" id="SSF55021">
    <property type="entry name" value="ACT-like"/>
    <property type="match status" value="1"/>
</dbReference>
<dbReference type="PANTHER" id="PTHR21022">
    <property type="entry name" value="PREPHENATE DEHYDRATASE P PROTEIN"/>
    <property type="match status" value="1"/>
</dbReference>
<dbReference type="InterPro" id="IPR045865">
    <property type="entry name" value="ACT-like_dom_sf"/>
</dbReference>
<dbReference type="EMBL" id="PVYX01000001">
    <property type="protein sequence ID" value="PRX57847.1"/>
    <property type="molecule type" value="Genomic_DNA"/>
</dbReference>
<dbReference type="GO" id="GO:0004664">
    <property type="term" value="F:prephenate dehydratase activity"/>
    <property type="evidence" value="ECO:0007669"/>
    <property type="project" value="UniProtKB-EC"/>
</dbReference>
<protein>
    <recommendedName>
        <fullName evidence="2">prephenate dehydratase</fullName>
        <ecNumber evidence="2">4.2.1.51</ecNumber>
    </recommendedName>
</protein>
<dbReference type="PROSITE" id="PS51671">
    <property type="entry name" value="ACT"/>
    <property type="match status" value="1"/>
</dbReference>